<feature type="non-terminal residue" evidence="4">
    <location>
        <position position="280"/>
    </location>
</feature>
<dbReference type="InterPro" id="IPR000504">
    <property type="entry name" value="RRM_dom"/>
</dbReference>
<evidence type="ECO:0000313" key="4">
    <source>
        <dbReference type="EMBL" id="RKP30502.1"/>
    </source>
</evidence>
<gene>
    <name evidence="4" type="ORF">METBISCDRAFT_3660</name>
</gene>
<dbReference type="PANTHER" id="PTHR48024:SF56">
    <property type="entry name" value="HETEROGENEOUS NUCLEAR RIBONUCLEOPROTEIN A0"/>
    <property type="match status" value="1"/>
</dbReference>
<dbReference type="Gene3D" id="3.30.70.330">
    <property type="match status" value="2"/>
</dbReference>
<name>A0A4P9ZDP0_9ASCO</name>
<dbReference type="PANTHER" id="PTHR48024">
    <property type="entry name" value="GEO13361P1-RELATED"/>
    <property type="match status" value="1"/>
</dbReference>
<feature type="domain" description="RRM" evidence="3">
    <location>
        <begin position="178"/>
        <end position="252"/>
    </location>
</feature>
<dbReference type="SUPFAM" id="SSF54928">
    <property type="entry name" value="RNA-binding domain, RBD"/>
    <property type="match status" value="2"/>
</dbReference>
<dbReference type="InterPro" id="IPR035979">
    <property type="entry name" value="RBD_domain_sf"/>
</dbReference>
<dbReference type="SMART" id="SM00360">
    <property type="entry name" value="RRM"/>
    <property type="match status" value="2"/>
</dbReference>
<reference evidence="5" key="1">
    <citation type="journal article" date="2018" name="Nat. Microbiol.">
        <title>Leveraging single-cell genomics to expand the fungal tree of life.</title>
        <authorList>
            <person name="Ahrendt S.R."/>
            <person name="Quandt C.A."/>
            <person name="Ciobanu D."/>
            <person name="Clum A."/>
            <person name="Salamov A."/>
            <person name="Andreopoulos B."/>
            <person name="Cheng J.F."/>
            <person name="Woyke T."/>
            <person name="Pelin A."/>
            <person name="Henrissat B."/>
            <person name="Reynolds N.K."/>
            <person name="Benny G.L."/>
            <person name="Smith M.E."/>
            <person name="James T.Y."/>
            <person name="Grigoriev I.V."/>
        </authorList>
    </citation>
    <scope>NUCLEOTIDE SEQUENCE [LARGE SCALE GENOMIC DNA]</scope>
    <source>
        <strain evidence="5">Baker2002</strain>
    </source>
</reference>
<keyword evidence="5" id="KW-1185">Reference proteome</keyword>
<accession>A0A4P9ZDP0</accession>
<sequence length="280" mass="31200">KPSLCVFVASLPALLADEELCRQVSDHFSVFGDIASVKVLRDPANRPYAFVQYTNDADCRTAIELGHDSELGGRRLRCEAAKVNRTLFFSFSEALDQAQVLELVEKFGETDLVKPGTESGRLASSEAVTKSHNWFVKFTYRDEAIQAFAKLSDSDHFQAEWAQNIDDAPTPGANFDRNSIFVGQLPKNVSTDSLRSHFSEHGYIESINVVRRPDSNFAFITFSDEFAAASAVSRDNHALFLNKTIHVKYKLSAPKKTTRVILSPRVPVALAPPPVHQRNR</sequence>
<evidence type="ECO:0000313" key="5">
    <source>
        <dbReference type="Proteomes" id="UP000268321"/>
    </source>
</evidence>
<dbReference type="Pfam" id="PF00076">
    <property type="entry name" value="RRM_1"/>
    <property type="match status" value="2"/>
</dbReference>
<dbReference type="EMBL" id="ML004457">
    <property type="protein sequence ID" value="RKP30502.1"/>
    <property type="molecule type" value="Genomic_DNA"/>
</dbReference>
<evidence type="ECO:0000259" key="3">
    <source>
        <dbReference type="PROSITE" id="PS50102"/>
    </source>
</evidence>
<keyword evidence="1 2" id="KW-0694">RNA-binding</keyword>
<dbReference type="InterPro" id="IPR050886">
    <property type="entry name" value="RNA-binding_reg"/>
</dbReference>
<dbReference type="Proteomes" id="UP000268321">
    <property type="component" value="Unassembled WGS sequence"/>
</dbReference>
<evidence type="ECO:0000256" key="1">
    <source>
        <dbReference type="ARBA" id="ARBA00022884"/>
    </source>
</evidence>
<organism evidence="4 5">
    <name type="scientific">Metschnikowia bicuspidata</name>
    <dbReference type="NCBI Taxonomy" id="27322"/>
    <lineage>
        <taxon>Eukaryota</taxon>
        <taxon>Fungi</taxon>
        <taxon>Dikarya</taxon>
        <taxon>Ascomycota</taxon>
        <taxon>Saccharomycotina</taxon>
        <taxon>Pichiomycetes</taxon>
        <taxon>Metschnikowiaceae</taxon>
        <taxon>Metschnikowia</taxon>
    </lineage>
</organism>
<evidence type="ECO:0000256" key="2">
    <source>
        <dbReference type="PROSITE-ProRule" id="PRU00176"/>
    </source>
</evidence>
<feature type="domain" description="RRM" evidence="3">
    <location>
        <begin position="4"/>
        <end position="83"/>
    </location>
</feature>
<protein>
    <recommendedName>
        <fullName evidence="3">RRM domain-containing protein</fullName>
    </recommendedName>
</protein>
<dbReference type="OrthoDB" id="410044at2759"/>
<dbReference type="PROSITE" id="PS50102">
    <property type="entry name" value="RRM"/>
    <property type="match status" value="2"/>
</dbReference>
<dbReference type="GO" id="GO:0005634">
    <property type="term" value="C:nucleus"/>
    <property type="evidence" value="ECO:0007669"/>
    <property type="project" value="TreeGrafter"/>
</dbReference>
<proteinExistence type="predicted"/>
<feature type="non-terminal residue" evidence="4">
    <location>
        <position position="1"/>
    </location>
</feature>
<dbReference type="GO" id="GO:0003723">
    <property type="term" value="F:RNA binding"/>
    <property type="evidence" value="ECO:0007669"/>
    <property type="project" value="UniProtKB-UniRule"/>
</dbReference>
<dbReference type="AlphaFoldDB" id="A0A4P9ZDP0"/>
<dbReference type="InterPro" id="IPR012677">
    <property type="entry name" value="Nucleotide-bd_a/b_plait_sf"/>
</dbReference>